<comment type="caution">
    <text evidence="2">The sequence shown here is derived from an EMBL/GenBank/DDBJ whole genome shotgun (WGS) entry which is preliminary data.</text>
</comment>
<dbReference type="Proteomes" id="UP001523216">
    <property type="component" value="Unassembled WGS sequence"/>
</dbReference>
<gene>
    <name evidence="2" type="ORF">LXN57_38950</name>
</gene>
<organism evidence="2 3">
    <name type="scientific">Paractinoplanes hotanensis</name>
    <dbReference type="NCBI Taxonomy" id="2906497"/>
    <lineage>
        <taxon>Bacteria</taxon>
        <taxon>Bacillati</taxon>
        <taxon>Actinomycetota</taxon>
        <taxon>Actinomycetes</taxon>
        <taxon>Micromonosporales</taxon>
        <taxon>Micromonosporaceae</taxon>
        <taxon>Paractinoplanes</taxon>
    </lineage>
</organism>
<dbReference type="Pfam" id="PF02915">
    <property type="entry name" value="Rubrerythrin"/>
    <property type="match status" value="1"/>
</dbReference>
<name>A0ABT0YBV6_9ACTN</name>
<evidence type="ECO:0000259" key="1">
    <source>
        <dbReference type="Pfam" id="PF02915"/>
    </source>
</evidence>
<protein>
    <recommendedName>
        <fullName evidence="1">Rubrerythrin diiron-binding domain-containing protein</fullName>
    </recommendedName>
</protein>
<keyword evidence="3" id="KW-1185">Reference proteome</keyword>
<dbReference type="InterPro" id="IPR052753">
    <property type="entry name" value="Rbr2/Nigerythrin"/>
</dbReference>
<reference evidence="2 3" key="1">
    <citation type="submission" date="2022-06" db="EMBL/GenBank/DDBJ databases">
        <title>Actinoplanes abujensis sp. nov., isolated from Nigerian arid soil.</title>
        <authorList>
            <person name="Ding P."/>
        </authorList>
    </citation>
    <scope>NUCLEOTIDE SEQUENCE [LARGE SCALE GENOMIC DNA]</scope>
    <source>
        <strain evidence="3">TRM88002</strain>
    </source>
</reference>
<dbReference type="Gene3D" id="1.20.1260.10">
    <property type="match status" value="1"/>
</dbReference>
<sequence>MTGLTEELFEQLRAAFVAEASTVVRFRYFAQIAEIEGSLEAARLFTELAESAACVAHGHLDILQTVTDPATDRPIDDTELNLADAVSSEMEAATAVYPALGREAQAEGLADLTSWFETLTALKQAHLVKLTAAREVLLGGAPAAAVQDKSTSEG</sequence>
<dbReference type="InterPro" id="IPR009078">
    <property type="entry name" value="Ferritin-like_SF"/>
</dbReference>
<dbReference type="PANTHER" id="PTHR33746:SF4">
    <property type="entry name" value="RUBRERYTHRIN"/>
    <property type="match status" value="1"/>
</dbReference>
<evidence type="ECO:0000313" key="2">
    <source>
        <dbReference type="EMBL" id="MCM4083543.1"/>
    </source>
</evidence>
<dbReference type="RefSeq" id="WP_251803242.1">
    <property type="nucleotide sequence ID" value="NZ_JAMQOL010000060.1"/>
</dbReference>
<dbReference type="InterPro" id="IPR003251">
    <property type="entry name" value="Rr_diiron-bd_dom"/>
</dbReference>
<dbReference type="SUPFAM" id="SSF47240">
    <property type="entry name" value="Ferritin-like"/>
    <property type="match status" value="1"/>
</dbReference>
<evidence type="ECO:0000313" key="3">
    <source>
        <dbReference type="Proteomes" id="UP001523216"/>
    </source>
</evidence>
<accession>A0ABT0YBV6</accession>
<dbReference type="InterPro" id="IPR012347">
    <property type="entry name" value="Ferritin-like"/>
</dbReference>
<dbReference type="EMBL" id="JAMQOL010000060">
    <property type="protein sequence ID" value="MCM4083543.1"/>
    <property type="molecule type" value="Genomic_DNA"/>
</dbReference>
<feature type="domain" description="Rubrerythrin diiron-binding" evidence="1">
    <location>
        <begin position="10"/>
        <end position="129"/>
    </location>
</feature>
<dbReference type="PANTHER" id="PTHR33746">
    <property type="entry name" value="RUBRERYTHRIN"/>
    <property type="match status" value="1"/>
</dbReference>
<proteinExistence type="predicted"/>